<comment type="caution">
    <text evidence="2">The sequence shown here is derived from an EMBL/GenBank/DDBJ whole genome shotgun (WGS) entry which is preliminary data.</text>
</comment>
<evidence type="ECO:0000256" key="1">
    <source>
        <dbReference type="SAM" id="MobiDB-lite"/>
    </source>
</evidence>
<dbReference type="EMBL" id="SIUB01000001">
    <property type="protein sequence ID" value="TBN54714.1"/>
    <property type="molecule type" value="Genomic_DNA"/>
</dbReference>
<feature type="region of interest" description="Disordered" evidence="1">
    <location>
        <begin position="1"/>
        <end position="27"/>
    </location>
</feature>
<dbReference type="OrthoDB" id="7173769at2"/>
<dbReference type="Pfam" id="PF09926">
    <property type="entry name" value="DUF2158"/>
    <property type="match status" value="1"/>
</dbReference>
<accession>A0A4Q9GPJ7</accession>
<sequence length="62" mass="6924">MTGKFKVGDTVQLKSGGPSMTVSSGKNNNDQYHCTWFKGASLETGYFKEETLKEYKAPKKDE</sequence>
<organism evidence="2 3">
    <name type="scientific">Hansschlegelia quercus</name>
    <dbReference type="NCBI Taxonomy" id="2528245"/>
    <lineage>
        <taxon>Bacteria</taxon>
        <taxon>Pseudomonadati</taxon>
        <taxon>Pseudomonadota</taxon>
        <taxon>Alphaproteobacteria</taxon>
        <taxon>Hyphomicrobiales</taxon>
        <taxon>Methylopilaceae</taxon>
        <taxon>Hansschlegelia</taxon>
    </lineage>
</organism>
<evidence type="ECO:0000313" key="2">
    <source>
        <dbReference type="EMBL" id="TBN54714.1"/>
    </source>
</evidence>
<keyword evidence="3" id="KW-1185">Reference proteome</keyword>
<dbReference type="InterPro" id="IPR019226">
    <property type="entry name" value="DUF2158"/>
</dbReference>
<gene>
    <name evidence="2" type="ORF">EYR15_00660</name>
</gene>
<proteinExistence type="predicted"/>
<dbReference type="Proteomes" id="UP000291613">
    <property type="component" value="Unassembled WGS sequence"/>
</dbReference>
<dbReference type="AlphaFoldDB" id="A0A4Q9GPJ7"/>
<protein>
    <submittedName>
        <fullName evidence="2">DUF2158 domain-containing protein</fullName>
    </submittedName>
</protein>
<dbReference type="RefSeq" id="WP_131000966.1">
    <property type="nucleotide sequence ID" value="NZ_JBHSZR010000002.1"/>
</dbReference>
<name>A0A4Q9GPJ7_9HYPH</name>
<reference evidence="2 3" key="1">
    <citation type="submission" date="2019-02" db="EMBL/GenBank/DDBJ databases">
        <title>Hansschlegelia quercus sp. nov., a novel methylotrophic bacterium from buds of oak (Quercus robur L.).</title>
        <authorList>
            <person name="Agafonova N.V."/>
            <person name="Kaparullina E.N."/>
            <person name="Grouzdev D.S."/>
            <person name="Doronina N.V."/>
        </authorList>
    </citation>
    <scope>NUCLEOTIDE SEQUENCE [LARGE SCALE GENOMIC DNA]</scope>
    <source>
        <strain evidence="2 3">Dub</strain>
    </source>
</reference>
<evidence type="ECO:0000313" key="3">
    <source>
        <dbReference type="Proteomes" id="UP000291613"/>
    </source>
</evidence>
<feature type="compositionally biased region" description="Polar residues" evidence="1">
    <location>
        <begin position="18"/>
        <end position="27"/>
    </location>
</feature>